<evidence type="ECO:0000313" key="2">
    <source>
        <dbReference type="EMBL" id="MBB6715695.1"/>
    </source>
</evidence>
<keyword evidence="4" id="KW-1185">Reference proteome</keyword>
<keyword evidence="1" id="KW-0472">Membrane</keyword>
<feature type="transmembrane region" description="Helical" evidence="1">
    <location>
        <begin position="76"/>
        <end position="93"/>
    </location>
</feature>
<accession>A0A1H0NPE8</accession>
<gene>
    <name evidence="2" type="ORF">H7E68_13370</name>
    <name evidence="3" type="ORF">SAMN04488529_101902</name>
</gene>
<dbReference type="AlphaFoldDB" id="A0A1H0NPE8"/>
<keyword evidence="1" id="KW-0812">Transmembrane</keyword>
<dbReference type="GeneID" id="65311050"/>
<evidence type="ECO:0000313" key="5">
    <source>
        <dbReference type="Proteomes" id="UP000585258"/>
    </source>
</evidence>
<dbReference type="EMBL" id="FNJM01000001">
    <property type="protein sequence ID" value="SDO94584.1"/>
    <property type="molecule type" value="Genomic_DNA"/>
</dbReference>
<evidence type="ECO:0000313" key="4">
    <source>
        <dbReference type="Proteomes" id="UP000198597"/>
    </source>
</evidence>
<dbReference type="InterPro" id="IPR038750">
    <property type="entry name" value="YczE/YyaS-like"/>
</dbReference>
<dbReference type="Proteomes" id="UP000585258">
    <property type="component" value="Unassembled WGS sequence"/>
</dbReference>
<organism evidence="3 4">
    <name type="scientific">Clostridium gasigenes</name>
    <dbReference type="NCBI Taxonomy" id="94869"/>
    <lineage>
        <taxon>Bacteria</taxon>
        <taxon>Bacillati</taxon>
        <taxon>Bacillota</taxon>
        <taxon>Clostridia</taxon>
        <taxon>Eubacteriales</taxon>
        <taxon>Clostridiaceae</taxon>
        <taxon>Clostridium</taxon>
    </lineage>
</organism>
<keyword evidence="1" id="KW-1133">Transmembrane helix</keyword>
<name>A0A1H0NPE8_9CLOT</name>
<protein>
    <submittedName>
        <fullName evidence="2">Membrane protein</fullName>
    </submittedName>
</protein>
<evidence type="ECO:0000256" key="1">
    <source>
        <dbReference type="SAM" id="Phobius"/>
    </source>
</evidence>
<dbReference type="Pfam" id="PF19700">
    <property type="entry name" value="DUF6198"/>
    <property type="match status" value="1"/>
</dbReference>
<dbReference type="STRING" id="94869.SAMN04488529_101902"/>
<dbReference type="Proteomes" id="UP000198597">
    <property type="component" value="Unassembled WGS sequence"/>
</dbReference>
<dbReference type="OrthoDB" id="154912at2"/>
<proteinExistence type="predicted"/>
<reference evidence="2 5" key="2">
    <citation type="submission" date="2020-08" db="EMBL/GenBank/DDBJ databases">
        <title>Clostridia isolated from Swiss meat.</title>
        <authorList>
            <person name="Wambui J."/>
            <person name="Stevens M.J.A."/>
            <person name="Stephan R."/>
        </authorList>
    </citation>
    <scope>NUCLEOTIDE SEQUENCE [LARGE SCALE GENOMIC DNA]</scope>
    <source>
        <strain evidence="2 5">CM001</strain>
    </source>
</reference>
<feature type="transmembrane region" description="Helical" evidence="1">
    <location>
        <begin position="178"/>
        <end position="198"/>
    </location>
</feature>
<dbReference type="RefSeq" id="WP_089966231.1">
    <property type="nucleotide sequence ID" value="NZ_CP071376.1"/>
</dbReference>
<evidence type="ECO:0000313" key="3">
    <source>
        <dbReference type="EMBL" id="SDO94584.1"/>
    </source>
</evidence>
<sequence>MKGKLTLGQWLIKISMNLCGLFLCGFSIVLAIQSGLGASPWAVLQAGTTNYLPITVGQASQGISLILMLFTWYKGIIPGVGTILNTIFIGYFIDFTYKYIKISEPKSIIFSILMLIGSILIFAFGIVISLKAKIGVGSRDQLMEYLIGSTKKSVIEIRSIIEGVALALGIVVGGPYGIGSVVTVVTLGYAIGFAAKILNYNFDAYAHITLADMFDKISINKSIEIMEEKP</sequence>
<dbReference type="PANTHER" id="PTHR40078:SF1">
    <property type="entry name" value="INTEGRAL MEMBRANE PROTEIN"/>
    <property type="match status" value="1"/>
</dbReference>
<reference evidence="3 4" key="1">
    <citation type="submission" date="2016-10" db="EMBL/GenBank/DDBJ databases">
        <authorList>
            <person name="de Groot N.N."/>
        </authorList>
    </citation>
    <scope>NUCLEOTIDE SEQUENCE [LARGE SCALE GENOMIC DNA]</scope>
    <source>
        <strain evidence="3 4">DSM 12272</strain>
    </source>
</reference>
<feature type="transmembrane region" description="Helical" evidence="1">
    <location>
        <begin position="108"/>
        <end position="132"/>
    </location>
</feature>
<feature type="transmembrane region" description="Helical" evidence="1">
    <location>
        <begin position="21"/>
        <end position="44"/>
    </location>
</feature>
<dbReference type="PANTHER" id="PTHR40078">
    <property type="entry name" value="INTEGRAL MEMBRANE PROTEIN-RELATED"/>
    <property type="match status" value="1"/>
</dbReference>
<dbReference type="EMBL" id="JACKWY010000007">
    <property type="protein sequence ID" value="MBB6715695.1"/>
    <property type="molecule type" value="Genomic_DNA"/>
</dbReference>